<dbReference type="STRING" id="28134.SAMN05444288_0485"/>
<evidence type="ECO:0008006" key="7">
    <source>
        <dbReference type="Google" id="ProtNLM"/>
    </source>
</evidence>
<accession>E7RMM6</accession>
<dbReference type="PANTHER" id="PTHR43405:SF1">
    <property type="entry name" value="GLYCOSYL HYDROLASE DIGH"/>
    <property type="match status" value="1"/>
</dbReference>
<feature type="chain" id="PRO_5003224063" description="Glycosyl hydrolase-like 10 domain-containing protein" evidence="2">
    <location>
        <begin position="24"/>
        <end position="461"/>
    </location>
</feature>
<dbReference type="InterPro" id="IPR003790">
    <property type="entry name" value="GHL10"/>
</dbReference>
<evidence type="ECO:0000256" key="2">
    <source>
        <dbReference type="SAM" id="SignalP"/>
    </source>
</evidence>
<dbReference type="InterPro" id="IPR052177">
    <property type="entry name" value="Divisome_Glycosyl_Hydrolase"/>
</dbReference>
<gene>
    <name evidence="5" type="ORF">HMPREF0663_10376</name>
</gene>
<dbReference type="Pfam" id="PF16373">
    <property type="entry name" value="DUF4985"/>
    <property type="match status" value="1"/>
</dbReference>
<dbReference type="PROSITE" id="PS51257">
    <property type="entry name" value="PROKAR_LIPOPROTEIN"/>
    <property type="match status" value="1"/>
</dbReference>
<feature type="signal peptide" evidence="2">
    <location>
        <begin position="1"/>
        <end position="23"/>
    </location>
</feature>
<feature type="domain" description="Glycosyl hydrolase-like 10" evidence="3">
    <location>
        <begin position="46"/>
        <end position="334"/>
    </location>
</feature>
<sequence length="461" mass="52199">MKRKRIKLLVIVITLISLFSACSDTKHEDILANWKWDKEKTDAKPRYIWIDAAANFPRFADSKENIREDLTKAKGAGFTDIVVDVRPAEGDILFNSTLCDKVTKLDYWTDDGQYKYYERKATWDYLQAFIDIGHELGLKVNAAFNTFTGGCLNPYGLGAQGLVFRDASKRSWVTTLNLKSGLTNEMDLNSTDPSDEDYYGTKFLNPANDDVQNYIIGLLTDLCKYDIDGIFLDRCRYDNLLSDFSDVSKKKFLEYIGQTDINFPADILPAGQTVAPATAPKYFKDWLAFRAKTIYDFIDKVANKVHSINKNIRVGVYVGAWYSEYYMMGVNWASNTYDTQQDFPAWANADYHKYGYADKLDFMLLGCYAAADKVYGTTEWTMQGFCQRAKAKIGNACKFAGGPDVGNATGFTEGKATQAVTNSVDACINASDGYFVFDMVHVRKYDYWNALKTGIEKYLNQ</sequence>
<keyword evidence="1 2" id="KW-0732">Signal</keyword>
<evidence type="ECO:0000313" key="5">
    <source>
        <dbReference type="EMBL" id="EFZ38007.1"/>
    </source>
</evidence>
<protein>
    <recommendedName>
        <fullName evidence="7">Glycosyl hydrolase-like 10 domain-containing protein</fullName>
    </recommendedName>
</protein>
<dbReference type="HOGENOM" id="CLU_584833_0_0_10"/>
<comment type="caution">
    <text evidence="5">The sequence shown here is derived from an EMBL/GenBank/DDBJ whole genome shotgun (WGS) entry which is preliminary data.</text>
</comment>
<proteinExistence type="predicted"/>
<dbReference type="PANTHER" id="PTHR43405">
    <property type="entry name" value="GLYCOSYL HYDROLASE DIGH"/>
    <property type="match status" value="1"/>
</dbReference>
<name>E7RMM6_9BACT</name>
<dbReference type="EMBL" id="AEPE02000002">
    <property type="protein sequence ID" value="EFZ38007.1"/>
    <property type="molecule type" value="Genomic_DNA"/>
</dbReference>
<evidence type="ECO:0000259" key="4">
    <source>
        <dbReference type="Pfam" id="PF16373"/>
    </source>
</evidence>
<evidence type="ECO:0000259" key="3">
    <source>
        <dbReference type="Pfam" id="PF02638"/>
    </source>
</evidence>
<dbReference type="InterPro" id="IPR032280">
    <property type="entry name" value="DUF4985"/>
</dbReference>
<reference evidence="5" key="1">
    <citation type="submission" date="2011-01" db="EMBL/GenBank/DDBJ databases">
        <authorList>
            <person name="Muzny D."/>
            <person name="Qin X."/>
            <person name="Buhay C."/>
            <person name="Dugan-Rocha S."/>
            <person name="Ding Y."/>
            <person name="Chen G."/>
            <person name="Hawes A."/>
            <person name="Holder M."/>
            <person name="Jhangiani S."/>
            <person name="Johnson A."/>
            <person name="Khan Z."/>
            <person name="Li Z."/>
            <person name="Liu W."/>
            <person name="Liu X."/>
            <person name="Perez L."/>
            <person name="Shen H."/>
            <person name="Wang Q."/>
            <person name="Watt J."/>
            <person name="Xi L."/>
            <person name="Xin Y."/>
            <person name="Zhou J."/>
            <person name="Deng J."/>
            <person name="Jiang H."/>
            <person name="Liu Y."/>
            <person name="Qu J."/>
            <person name="Song X.-Z."/>
            <person name="Zhang L."/>
            <person name="Villasana D."/>
            <person name="Johnson A."/>
            <person name="Liu J."/>
            <person name="Liyanage D."/>
            <person name="Lorensuhewa L."/>
            <person name="Robinson T."/>
            <person name="Song A."/>
            <person name="Song B.-B."/>
            <person name="Dinh H."/>
            <person name="Thornton R."/>
            <person name="Coyle M."/>
            <person name="Francisco L."/>
            <person name="Jackson L."/>
            <person name="Javaid M."/>
            <person name="Korchina V."/>
            <person name="Kovar C."/>
            <person name="Mata R."/>
            <person name="Mathew T."/>
            <person name="Ngo R."/>
            <person name="Nguyen L."/>
            <person name="Nguyen N."/>
            <person name="Okwuonu G."/>
            <person name="Ongeri F."/>
            <person name="Pham C."/>
            <person name="Simmons D."/>
            <person name="Wilczek-Boney K."/>
            <person name="Hale W."/>
            <person name="Jakkamsetti A."/>
            <person name="Pham P."/>
            <person name="Ruth R."/>
            <person name="San Lucas F."/>
            <person name="Warren J."/>
            <person name="Zhang J."/>
            <person name="Zhao Z."/>
            <person name="Zhou C."/>
            <person name="Zhu D."/>
            <person name="Lee S."/>
            <person name="Bess C."/>
            <person name="Blankenburg K."/>
            <person name="Forbes L."/>
            <person name="Fu Q."/>
            <person name="Gubbala S."/>
            <person name="Hirani K."/>
            <person name="Jayaseelan J.C."/>
            <person name="Lara F."/>
            <person name="Munidasa M."/>
            <person name="Palculict T."/>
            <person name="Patil S."/>
            <person name="Pu L.-L."/>
            <person name="Saada N."/>
            <person name="Tang L."/>
            <person name="Weissenberger G."/>
            <person name="Zhu Y."/>
            <person name="Hemphill L."/>
            <person name="Shang Y."/>
            <person name="Youmans B."/>
            <person name="Ayvaz T."/>
            <person name="Ross M."/>
            <person name="Santibanez J."/>
            <person name="Aqrawi P."/>
            <person name="Gross S."/>
            <person name="Joshi V."/>
            <person name="Fowler G."/>
            <person name="Nazareth L."/>
            <person name="Reid J."/>
            <person name="Worley K."/>
            <person name="Petrosino J."/>
            <person name="Highlander S."/>
            <person name="Gibbs R."/>
        </authorList>
    </citation>
    <scope>NUCLEOTIDE SEQUENCE [LARGE SCALE GENOMIC DNA]</scope>
    <source>
        <strain evidence="5">ATCC 33269</strain>
    </source>
</reference>
<evidence type="ECO:0000313" key="6">
    <source>
        <dbReference type="Proteomes" id="UP000005580"/>
    </source>
</evidence>
<evidence type="ECO:0000256" key="1">
    <source>
        <dbReference type="ARBA" id="ARBA00022729"/>
    </source>
</evidence>
<dbReference type="eggNOG" id="COG1649">
    <property type="taxonomic scope" value="Bacteria"/>
</dbReference>
<organism evidence="5 6">
    <name type="scientific">Hoylesella oralis ATCC 33269</name>
    <dbReference type="NCBI Taxonomy" id="873533"/>
    <lineage>
        <taxon>Bacteria</taxon>
        <taxon>Pseudomonadati</taxon>
        <taxon>Bacteroidota</taxon>
        <taxon>Bacteroidia</taxon>
        <taxon>Bacteroidales</taxon>
        <taxon>Prevotellaceae</taxon>
        <taxon>Hoylesella</taxon>
    </lineage>
</organism>
<dbReference type="InterPro" id="IPR017853">
    <property type="entry name" value="GH"/>
</dbReference>
<dbReference type="AlphaFoldDB" id="E7RMM6"/>
<feature type="domain" description="DUF4985" evidence="4">
    <location>
        <begin position="345"/>
        <end position="452"/>
    </location>
</feature>
<dbReference type="SUPFAM" id="SSF51445">
    <property type="entry name" value="(Trans)glycosidases"/>
    <property type="match status" value="1"/>
</dbReference>
<dbReference type="RefSeq" id="WP_004369065.1">
    <property type="nucleotide sequence ID" value="NZ_GL833119.1"/>
</dbReference>
<dbReference type="Pfam" id="PF02638">
    <property type="entry name" value="GHL10"/>
    <property type="match status" value="1"/>
</dbReference>
<dbReference type="Gene3D" id="3.20.20.80">
    <property type="entry name" value="Glycosidases"/>
    <property type="match status" value="1"/>
</dbReference>
<keyword evidence="6" id="KW-1185">Reference proteome</keyword>
<dbReference type="Proteomes" id="UP000005580">
    <property type="component" value="Unassembled WGS sequence"/>
</dbReference>